<accession>A0A225LXQ3</accession>
<dbReference type="SUPFAM" id="SSF53850">
    <property type="entry name" value="Periplasmic binding protein-like II"/>
    <property type="match status" value="1"/>
</dbReference>
<evidence type="ECO:0000259" key="5">
    <source>
        <dbReference type="PROSITE" id="PS50931"/>
    </source>
</evidence>
<dbReference type="GO" id="GO:0010628">
    <property type="term" value="P:positive regulation of gene expression"/>
    <property type="evidence" value="ECO:0007669"/>
    <property type="project" value="TreeGrafter"/>
</dbReference>
<dbReference type="InterPro" id="IPR005119">
    <property type="entry name" value="LysR_subst-bd"/>
</dbReference>
<organism evidence="6 7">
    <name type="scientific">Candidimonas nitroreducens</name>
    <dbReference type="NCBI Taxonomy" id="683354"/>
    <lineage>
        <taxon>Bacteria</taxon>
        <taxon>Pseudomonadati</taxon>
        <taxon>Pseudomonadota</taxon>
        <taxon>Betaproteobacteria</taxon>
        <taxon>Burkholderiales</taxon>
        <taxon>Alcaligenaceae</taxon>
        <taxon>Candidimonas</taxon>
    </lineage>
</organism>
<dbReference type="GO" id="GO:0003700">
    <property type="term" value="F:DNA-binding transcription factor activity"/>
    <property type="evidence" value="ECO:0007669"/>
    <property type="project" value="InterPro"/>
</dbReference>
<dbReference type="PANTHER" id="PTHR30427">
    <property type="entry name" value="TRANSCRIPTIONAL ACTIVATOR PROTEIN LYSR"/>
    <property type="match status" value="1"/>
</dbReference>
<dbReference type="GO" id="GO:0043565">
    <property type="term" value="F:sequence-specific DNA binding"/>
    <property type="evidence" value="ECO:0007669"/>
    <property type="project" value="TreeGrafter"/>
</dbReference>
<dbReference type="SUPFAM" id="SSF46785">
    <property type="entry name" value="Winged helix' DNA-binding domain"/>
    <property type="match status" value="1"/>
</dbReference>
<keyword evidence="3" id="KW-0238">DNA-binding</keyword>
<dbReference type="InterPro" id="IPR000847">
    <property type="entry name" value="LysR_HTH_N"/>
</dbReference>
<dbReference type="Gene3D" id="1.10.10.10">
    <property type="entry name" value="Winged helix-like DNA-binding domain superfamily/Winged helix DNA-binding domain"/>
    <property type="match status" value="1"/>
</dbReference>
<comment type="similarity">
    <text evidence="1">Belongs to the LysR transcriptional regulatory family.</text>
</comment>
<evidence type="ECO:0000256" key="2">
    <source>
        <dbReference type="ARBA" id="ARBA00023015"/>
    </source>
</evidence>
<keyword evidence="4" id="KW-0804">Transcription</keyword>
<name>A0A225LXQ3_9BURK</name>
<dbReference type="Gene3D" id="3.40.190.290">
    <property type="match status" value="1"/>
</dbReference>
<gene>
    <name evidence="6" type="ORF">CEY11_23660</name>
</gene>
<sequence>MRPLSQHGLQAFRLTVATGSISEAAKVLGRSQPAVSRLLQNLEAELGFPLFNRVKNRLVPTNTSLVFYDEVQRSFKQLDSLRSLAQDLAEGRAHALSVGTISSLSSYILPKIIGEYHRHNQNRRMTLLTQPSASIAQKVLLQELDIGLVASRELLPGLEVVRQYRLPAICITMPAHPLAARRMVTPEDLIDYPLVLPIISTVTGSQIDSAFQTRNLRPNVVAHCQLTQVVSLLVAQGMGVGIVDGWMASSHREVGGAILRFSPELLFDIALVVNSNARMTQRVSSFVDTVDKFYDEQAKMLECLLV</sequence>
<dbReference type="PANTHER" id="PTHR30427:SF1">
    <property type="entry name" value="TRANSCRIPTIONAL ACTIVATOR PROTEIN LYSR"/>
    <property type="match status" value="1"/>
</dbReference>
<evidence type="ECO:0000256" key="1">
    <source>
        <dbReference type="ARBA" id="ARBA00009437"/>
    </source>
</evidence>
<keyword evidence="2" id="KW-0805">Transcription regulation</keyword>
<evidence type="ECO:0000256" key="3">
    <source>
        <dbReference type="ARBA" id="ARBA00023125"/>
    </source>
</evidence>
<dbReference type="EMBL" id="NJIH01000018">
    <property type="protein sequence ID" value="OWT53987.1"/>
    <property type="molecule type" value="Genomic_DNA"/>
</dbReference>
<keyword evidence="7" id="KW-1185">Reference proteome</keyword>
<feature type="domain" description="HTH lysR-type" evidence="5">
    <location>
        <begin position="4"/>
        <end position="61"/>
    </location>
</feature>
<proteinExistence type="inferred from homology"/>
<dbReference type="Pfam" id="PF03466">
    <property type="entry name" value="LysR_substrate"/>
    <property type="match status" value="1"/>
</dbReference>
<evidence type="ECO:0000313" key="7">
    <source>
        <dbReference type="Proteomes" id="UP000214603"/>
    </source>
</evidence>
<dbReference type="OrthoDB" id="110033at2"/>
<reference evidence="7" key="1">
    <citation type="submission" date="2017-06" db="EMBL/GenBank/DDBJ databases">
        <title>Herbaspirillum phytohormonus sp. nov., isolated from the root nodule of Robinia pseudoacacia in lead-zinc mine.</title>
        <authorList>
            <person name="Fan M."/>
            <person name="Lin Y."/>
        </authorList>
    </citation>
    <scope>NUCLEOTIDE SEQUENCE [LARGE SCALE GENOMIC DNA]</scope>
    <source>
        <strain evidence="7">SC-089</strain>
    </source>
</reference>
<protein>
    <recommendedName>
        <fullName evidence="5">HTH lysR-type domain-containing protein</fullName>
    </recommendedName>
</protein>
<dbReference type="InterPro" id="IPR036390">
    <property type="entry name" value="WH_DNA-bd_sf"/>
</dbReference>
<dbReference type="PROSITE" id="PS50931">
    <property type="entry name" value="HTH_LYSR"/>
    <property type="match status" value="1"/>
</dbReference>
<dbReference type="RefSeq" id="WP_088605895.1">
    <property type="nucleotide sequence ID" value="NZ_NJIH01000018.1"/>
</dbReference>
<dbReference type="InterPro" id="IPR036388">
    <property type="entry name" value="WH-like_DNA-bd_sf"/>
</dbReference>
<dbReference type="Pfam" id="PF00126">
    <property type="entry name" value="HTH_1"/>
    <property type="match status" value="1"/>
</dbReference>
<evidence type="ECO:0000256" key="4">
    <source>
        <dbReference type="ARBA" id="ARBA00023163"/>
    </source>
</evidence>
<dbReference type="PRINTS" id="PR00039">
    <property type="entry name" value="HTHLYSR"/>
</dbReference>
<comment type="caution">
    <text evidence="6">The sequence shown here is derived from an EMBL/GenBank/DDBJ whole genome shotgun (WGS) entry which is preliminary data.</text>
</comment>
<dbReference type="AlphaFoldDB" id="A0A225LXQ3"/>
<dbReference type="Proteomes" id="UP000214603">
    <property type="component" value="Unassembled WGS sequence"/>
</dbReference>
<evidence type="ECO:0000313" key="6">
    <source>
        <dbReference type="EMBL" id="OWT53987.1"/>
    </source>
</evidence>